<sequence>MGKPSLRRAALFVKRLVGGVARPMKRGHGRGGLTVTPYRGYGSRREVFLTGRVFRQAPLGKSVPRRGFLRDLVDVARRIGRRGVAGASVDIRLGDNRVAVTTDRDGYFDAHLMLASSLPSDSAWHRAELWVSADQELPVRASAEVFIPVSATDLLVISDIDDTVMYTGVADKLRMLYRLFIEQPDQRMAFPGVAALYQALHRGADDQGERPILYVSRGPWAIYEMLETFFQLNRIPVGPILFLREWGISLRHPLPRRAVDHKQQLINRMLATFERVPCVLIGDSGQHDPEVYTRIVEAHPGRIKAIYIRRVEQREDRQRAIQVLCDQLRHTHCDLVLAADSVLIAEHAHAQGFISGHGLAAVRREAATAPEDNGPEDPA</sequence>
<dbReference type="Pfam" id="PF09949">
    <property type="entry name" value="APP1_cat"/>
    <property type="match status" value="1"/>
</dbReference>
<evidence type="ECO:0000313" key="2">
    <source>
        <dbReference type="EMBL" id="SFT44830.1"/>
    </source>
</evidence>
<dbReference type="PANTHER" id="PTHR28208">
    <property type="entry name" value="PHOSPHATIDATE PHOSPHATASE APP1"/>
    <property type="match status" value="1"/>
</dbReference>
<dbReference type="PANTHER" id="PTHR28208:SF3">
    <property type="entry name" value="PHOSPHATIDATE PHOSPHATASE APP1"/>
    <property type="match status" value="1"/>
</dbReference>
<dbReference type="InterPro" id="IPR052935">
    <property type="entry name" value="Mg2+_PAP"/>
</dbReference>
<dbReference type="EMBL" id="FPAQ01000004">
    <property type="protein sequence ID" value="SFT44830.1"/>
    <property type="molecule type" value="Genomic_DNA"/>
</dbReference>
<accession>A0A1I6Y2R5</accession>
<dbReference type="Proteomes" id="UP000199594">
    <property type="component" value="Unassembled WGS sequence"/>
</dbReference>
<protein>
    <submittedName>
        <fullName evidence="2">Phosphatidate phosphatase APP1</fullName>
    </submittedName>
</protein>
<dbReference type="InterPro" id="IPR019236">
    <property type="entry name" value="APP1_cat"/>
</dbReference>
<evidence type="ECO:0000313" key="3">
    <source>
        <dbReference type="Proteomes" id="UP000199594"/>
    </source>
</evidence>
<dbReference type="GO" id="GO:0008195">
    <property type="term" value="F:phosphatidate phosphatase activity"/>
    <property type="evidence" value="ECO:0007669"/>
    <property type="project" value="InterPro"/>
</dbReference>
<evidence type="ECO:0000259" key="1">
    <source>
        <dbReference type="Pfam" id="PF09949"/>
    </source>
</evidence>
<dbReference type="AlphaFoldDB" id="A0A1I6Y2R5"/>
<organism evidence="2 3">
    <name type="scientific">Halomonas saccharevitans</name>
    <dbReference type="NCBI Taxonomy" id="416872"/>
    <lineage>
        <taxon>Bacteria</taxon>
        <taxon>Pseudomonadati</taxon>
        <taxon>Pseudomonadota</taxon>
        <taxon>Gammaproteobacteria</taxon>
        <taxon>Oceanospirillales</taxon>
        <taxon>Halomonadaceae</taxon>
        <taxon>Halomonas</taxon>
    </lineage>
</organism>
<feature type="domain" description="Phosphatidate phosphatase APP1 catalytic" evidence="1">
    <location>
        <begin position="155"/>
        <end position="310"/>
    </location>
</feature>
<gene>
    <name evidence="2" type="ORF">SAMN04487956_10427</name>
</gene>
<name>A0A1I6Y2R5_9GAMM</name>
<reference evidence="2 3" key="1">
    <citation type="submission" date="2016-10" db="EMBL/GenBank/DDBJ databases">
        <authorList>
            <person name="de Groot N.N."/>
        </authorList>
    </citation>
    <scope>NUCLEOTIDE SEQUENCE [LARGE SCALE GENOMIC DNA]</scope>
    <source>
        <strain evidence="2 3">CGMCC 1.6493</strain>
    </source>
</reference>
<proteinExistence type="predicted"/>